<dbReference type="Pfam" id="PF01740">
    <property type="entry name" value="STAS"/>
    <property type="match status" value="1"/>
</dbReference>
<feature type="domain" description="PAS" evidence="2">
    <location>
        <begin position="18"/>
        <end position="87"/>
    </location>
</feature>
<dbReference type="Pfam" id="PF13426">
    <property type="entry name" value="PAS_9"/>
    <property type="match status" value="1"/>
</dbReference>
<dbReference type="InterPro" id="IPR035965">
    <property type="entry name" value="PAS-like_dom_sf"/>
</dbReference>
<keyword evidence="1" id="KW-0597">Phosphoprotein</keyword>
<dbReference type="PROSITE" id="PS50112">
    <property type="entry name" value="PAS"/>
    <property type="match status" value="2"/>
</dbReference>
<feature type="domain" description="STAS" evidence="4">
    <location>
        <begin position="272"/>
        <end position="383"/>
    </location>
</feature>
<sequence>MGSQPEGDADARQHLGDVEAMLAAVTDRGIIKLDVAGNVAFWSVGAQALLGYTAAEVLGERASMFFTDEDRANGMAERELDTARESGHLEFEGWRVRKDGRRFRAHVEVTSIRDATGVITGFAKVLRDLDADLERASTTFHALLELAPDAMVIVGSDGRIMLANAQSDRMFGYTREDLVGNEVEVLLPERFRGSHIHYRTGFFAEPTVRQMGVDLELFALRRDGTEFPVEVSLSPLRIEGSDYVSAAIRDVTERRAYEQRLRRQHEEIMELSTPVIQVWDKVLTLPLIGTLDSMRAARLTEGLLNKIVETQAEVVIFDISGVPTIDTMVAQHLLQTVQAAALMGTASILCGLRPETAQAMVHLGIDVGQLLTRGTLQDALQLALSLLAERVDVARGAGAALGRTLP</sequence>
<dbReference type="InterPro" id="IPR000014">
    <property type="entry name" value="PAS"/>
</dbReference>
<evidence type="ECO:0000259" key="3">
    <source>
        <dbReference type="PROSITE" id="PS50113"/>
    </source>
</evidence>
<gene>
    <name evidence="5" type="ORF">NGTWS1702_25250</name>
</gene>
<proteinExistence type="predicted"/>
<dbReference type="Proteomes" id="UP001060504">
    <property type="component" value="Unassembled WGS sequence"/>
</dbReference>
<dbReference type="InterPro" id="IPR036513">
    <property type="entry name" value="STAS_dom_sf"/>
</dbReference>
<evidence type="ECO:0000259" key="2">
    <source>
        <dbReference type="PROSITE" id="PS50112"/>
    </source>
</evidence>
<reference evidence="5 6" key="1">
    <citation type="submission" date="2021-08" db="EMBL/GenBank/DDBJ databases">
        <title>Draft genome sequence of Mycolicibacterium sp. NGTWS1702 strain.</title>
        <authorList>
            <person name="Matsumoto M."/>
            <person name="Tang B.C.C."/>
            <person name="Machida Y."/>
            <person name="Matoyama H."/>
            <person name="Kishihara T."/>
            <person name="Sato S."/>
            <person name="Kondo I."/>
            <person name="Sano M."/>
            <person name="Kato G."/>
        </authorList>
    </citation>
    <scope>NUCLEOTIDE SEQUENCE [LARGE SCALE GENOMIC DNA]</scope>
    <source>
        <strain evidence="5 6">NGTWSNA01</strain>
    </source>
</reference>
<organism evidence="5 6">
    <name type="scientific">Mycolicibacterium cyprinidarum</name>
    <dbReference type="NCBI Taxonomy" id="2860311"/>
    <lineage>
        <taxon>Bacteria</taxon>
        <taxon>Bacillati</taxon>
        <taxon>Actinomycetota</taxon>
        <taxon>Actinomycetes</taxon>
        <taxon>Mycobacteriales</taxon>
        <taxon>Mycobacteriaceae</taxon>
        <taxon>Mycolicibacterium</taxon>
    </lineage>
</organism>
<dbReference type="SMART" id="SM00091">
    <property type="entry name" value="PAS"/>
    <property type="match status" value="2"/>
</dbReference>
<evidence type="ECO:0000313" key="5">
    <source>
        <dbReference type="EMBL" id="GJF17986.1"/>
    </source>
</evidence>
<comment type="caution">
    <text evidence="5">The sequence shown here is derived from an EMBL/GenBank/DDBJ whole genome shotgun (WGS) entry which is preliminary data.</text>
</comment>
<dbReference type="NCBIfam" id="TIGR00229">
    <property type="entry name" value="sensory_box"/>
    <property type="match status" value="2"/>
</dbReference>
<dbReference type="CDD" id="cd07041">
    <property type="entry name" value="STAS_RsbR_RsbS_like"/>
    <property type="match status" value="1"/>
</dbReference>
<evidence type="ECO:0000259" key="4">
    <source>
        <dbReference type="PROSITE" id="PS50801"/>
    </source>
</evidence>
<dbReference type="Pfam" id="PF00989">
    <property type="entry name" value="PAS"/>
    <property type="match status" value="1"/>
</dbReference>
<dbReference type="SMART" id="SM00086">
    <property type="entry name" value="PAC"/>
    <property type="match status" value="2"/>
</dbReference>
<accession>A0ABQ4VBH7</accession>
<dbReference type="InterPro" id="IPR000700">
    <property type="entry name" value="PAS-assoc_C"/>
</dbReference>
<evidence type="ECO:0000313" key="6">
    <source>
        <dbReference type="Proteomes" id="UP001060504"/>
    </source>
</evidence>
<dbReference type="EMBL" id="BPRH01002646">
    <property type="protein sequence ID" value="GJF17986.1"/>
    <property type="molecule type" value="Genomic_DNA"/>
</dbReference>
<dbReference type="PANTHER" id="PTHR33745">
    <property type="entry name" value="RSBT ANTAGONIST PROTEIN RSBS-RELATED"/>
    <property type="match status" value="1"/>
</dbReference>
<dbReference type="SUPFAM" id="SSF52091">
    <property type="entry name" value="SpoIIaa-like"/>
    <property type="match status" value="1"/>
</dbReference>
<evidence type="ECO:0008006" key="7">
    <source>
        <dbReference type="Google" id="ProtNLM"/>
    </source>
</evidence>
<dbReference type="InterPro" id="IPR051932">
    <property type="entry name" value="Bact_StressResp_Reg"/>
</dbReference>
<feature type="domain" description="PAS" evidence="2">
    <location>
        <begin position="136"/>
        <end position="189"/>
    </location>
</feature>
<dbReference type="InterPro" id="IPR001610">
    <property type="entry name" value="PAC"/>
</dbReference>
<keyword evidence="6" id="KW-1185">Reference proteome</keyword>
<evidence type="ECO:0000256" key="1">
    <source>
        <dbReference type="ARBA" id="ARBA00022553"/>
    </source>
</evidence>
<protein>
    <recommendedName>
        <fullName evidence="7">PAS domain S-box protein</fullName>
    </recommendedName>
</protein>
<dbReference type="PROSITE" id="PS50113">
    <property type="entry name" value="PAC"/>
    <property type="match status" value="1"/>
</dbReference>
<dbReference type="CDD" id="cd00130">
    <property type="entry name" value="PAS"/>
    <property type="match status" value="2"/>
</dbReference>
<feature type="domain" description="PAC" evidence="3">
    <location>
        <begin position="213"/>
        <end position="263"/>
    </location>
</feature>
<dbReference type="InterPro" id="IPR013767">
    <property type="entry name" value="PAS_fold"/>
</dbReference>
<dbReference type="InterPro" id="IPR002645">
    <property type="entry name" value="STAS_dom"/>
</dbReference>
<dbReference type="PROSITE" id="PS50801">
    <property type="entry name" value="STAS"/>
    <property type="match status" value="1"/>
</dbReference>
<dbReference type="SUPFAM" id="SSF55785">
    <property type="entry name" value="PYP-like sensor domain (PAS domain)"/>
    <property type="match status" value="2"/>
</dbReference>
<dbReference type="Gene3D" id="3.30.450.20">
    <property type="entry name" value="PAS domain"/>
    <property type="match status" value="2"/>
</dbReference>
<dbReference type="Gene3D" id="3.30.750.24">
    <property type="entry name" value="STAS domain"/>
    <property type="match status" value="1"/>
</dbReference>
<name>A0ABQ4VBH7_9MYCO</name>
<dbReference type="PANTHER" id="PTHR33745:SF3">
    <property type="entry name" value="RSBT CO-ANTAGONIST PROTEIN RSBRC"/>
    <property type="match status" value="1"/>
</dbReference>